<dbReference type="AlphaFoldDB" id="A0P5L5"/>
<dbReference type="PANTHER" id="PTHR12126">
    <property type="entry name" value="NADH-UBIQUINONE OXIDOREDUCTASE 39 KDA SUBUNIT-RELATED"/>
    <property type="match status" value="1"/>
</dbReference>
<sequence>MRVVSIFGGTGFIGTELIHELEKKNYEIRLFTRRKIPHTLNTLSKTRFIQLRDDTKLSNELIGSDIIIDLVGILHEQKGITFDDVHSGRLKKLSKIAQKLNIKRFIHIGALGASVNAPSKYLQSKGKGEKHIKKQCSNLAWTIYKPSIVFGIDDKFVNLFHNIISFTPIIGLISPHSMFQPIWVKDLVDIIINGIDDKKTFQKTFNVAGPTSYSFMGLIKLISHHRNKKIIIVPLGKRLSYIIVTLMELLPIKIITRDNLKSMSIDSTVKVNDAYKFKSALMGLESYLEAKNK</sequence>
<keyword evidence="3" id="KW-1185">Reference proteome</keyword>
<dbReference type="OrthoDB" id="5292533at2"/>
<dbReference type="SUPFAM" id="SSF51735">
    <property type="entry name" value="NAD(P)-binding Rossmann-fold domains"/>
    <property type="match status" value="1"/>
</dbReference>
<dbReference type="Gene3D" id="3.40.50.720">
    <property type="entry name" value="NAD(P)-binding Rossmann-like Domain"/>
    <property type="match status" value="1"/>
</dbReference>
<accession>A0P5L5</accession>
<dbReference type="EMBL" id="AAUX01000001">
    <property type="protein sequence ID" value="EAV46825.1"/>
    <property type="molecule type" value="Genomic_DNA"/>
</dbReference>
<reference evidence="2 3" key="1">
    <citation type="submission" date="2006-11" db="EMBL/GenBank/DDBJ databases">
        <authorList>
            <person name="Giovannoni S."/>
            <person name="Vergin K."/>
            <person name="Ferriera S."/>
            <person name="Johnson J."/>
            <person name="Kravitz S."/>
            <person name="Beeson K."/>
            <person name="Sutton G."/>
            <person name="Rogers Y.-H."/>
            <person name="Friedman R."/>
            <person name="Frazier M."/>
            <person name="Venter J.C."/>
        </authorList>
    </citation>
    <scope>NUCLEOTIDE SEQUENCE [LARGE SCALE GENOMIC DNA]</scope>
    <source>
        <strain evidence="2 3">HTCC2181</strain>
    </source>
</reference>
<dbReference type="InterPro" id="IPR036291">
    <property type="entry name" value="NAD(P)-bd_dom_sf"/>
</dbReference>
<dbReference type="Pfam" id="PF13460">
    <property type="entry name" value="NAD_binding_10"/>
    <property type="match status" value="1"/>
</dbReference>
<evidence type="ECO:0000313" key="2">
    <source>
        <dbReference type="EMBL" id="EAV46825.1"/>
    </source>
</evidence>
<organism evidence="2 3">
    <name type="scientific">Methylophilales bacterium HTCC2181</name>
    <dbReference type="NCBI Taxonomy" id="383631"/>
    <lineage>
        <taxon>Bacteria</taxon>
        <taxon>Pseudomonadati</taxon>
        <taxon>Pseudomonadota</taxon>
        <taxon>Betaproteobacteria</taxon>
        <taxon>Nitrosomonadales</taxon>
        <taxon>OM43 clade</taxon>
    </lineage>
</organism>
<dbReference type="Proteomes" id="UP000054262">
    <property type="component" value="Unassembled WGS sequence"/>
</dbReference>
<evidence type="ECO:0000259" key="1">
    <source>
        <dbReference type="Pfam" id="PF13460"/>
    </source>
</evidence>
<dbReference type="InterPro" id="IPR051207">
    <property type="entry name" value="ComplexI_NDUFA9_subunit"/>
</dbReference>
<proteinExistence type="predicted"/>
<evidence type="ECO:0000313" key="3">
    <source>
        <dbReference type="Proteomes" id="UP000054262"/>
    </source>
</evidence>
<gene>
    <name evidence="2" type="ORF">MB2181_02090</name>
</gene>
<protein>
    <submittedName>
        <fullName evidence="2">NAD-dependent epimerase/dehydratase</fullName>
    </submittedName>
</protein>
<dbReference type="PANTHER" id="PTHR12126:SF11">
    <property type="entry name" value="NADH DEHYDROGENASE [UBIQUINONE] 1 ALPHA SUBCOMPLEX SUBUNIT 9, MITOCHONDRIAL"/>
    <property type="match status" value="1"/>
</dbReference>
<comment type="caution">
    <text evidence="2">The sequence shown here is derived from an EMBL/GenBank/DDBJ whole genome shotgun (WGS) entry which is preliminary data.</text>
</comment>
<dbReference type="GO" id="GO:0044877">
    <property type="term" value="F:protein-containing complex binding"/>
    <property type="evidence" value="ECO:0007669"/>
    <property type="project" value="TreeGrafter"/>
</dbReference>
<feature type="domain" description="NAD(P)-binding" evidence="1">
    <location>
        <begin position="8"/>
        <end position="147"/>
    </location>
</feature>
<dbReference type="CDD" id="cd05271">
    <property type="entry name" value="NDUFA9_like_SDR_a"/>
    <property type="match status" value="1"/>
</dbReference>
<name>A0P5L5_9PROT</name>
<dbReference type="InterPro" id="IPR016040">
    <property type="entry name" value="NAD(P)-bd_dom"/>
</dbReference>